<sequence>MYATNYLEKSFLNIMKNITLTAPNEVYAGLYITNPGEEGKGVEVNYKGYERQVIKFNNASESDGQIQIKNLNQINFPQSPTDAGTITYIGISDSKLGGNMLAYGKLVEDLDIRSGESPVLMAEEVVVFSTGQLSKTYKKKLLHVFKGESIQGVKPHLALFNGNPESGGAELLGDNYERVAIEFKSPEESSSGQSIISNSHEVIFNRPSTDWGVWNFTAVMDNKTNGEPIWIYDRGIVKELKRGYMPKADIGALKFAMN</sequence>
<keyword evidence="2" id="KW-1185">Reference proteome</keyword>
<proteinExistence type="predicted"/>
<evidence type="ECO:0000313" key="2">
    <source>
        <dbReference type="Proteomes" id="UP000192368"/>
    </source>
</evidence>
<evidence type="ECO:0000313" key="1">
    <source>
        <dbReference type="EMBL" id="SMB86268.1"/>
    </source>
</evidence>
<dbReference type="Pfam" id="PF23140">
    <property type="entry name" value="Gp80"/>
    <property type="match status" value="2"/>
</dbReference>
<gene>
    <name evidence="1" type="ORF">SAMN00017477_0869</name>
</gene>
<dbReference type="EMBL" id="FWWR01000009">
    <property type="protein sequence ID" value="SMB86268.1"/>
    <property type="molecule type" value="Genomic_DNA"/>
</dbReference>
<dbReference type="Proteomes" id="UP000192368">
    <property type="component" value="Unassembled WGS sequence"/>
</dbReference>
<dbReference type="AlphaFoldDB" id="A0A1W1UYS9"/>
<organism evidence="1 2">
    <name type="scientific">Peptoniphilus asaccharolyticus DSM 20463</name>
    <dbReference type="NCBI Taxonomy" id="573058"/>
    <lineage>
        <taxon>Bacteria</taxon>
        <taxon>Bacillati</taxon>
        <taxon>Bacillota</taxon>
        <taxon>Tissierellia</taxon>
        <taxon>Tissierellales</taxon>
        <taxon>Peptoniphilaceae</taxon>
        <taxon>Peptoniphilus</taxon>
    </lineage>
</organism>
<name>A0A1W1UYS9_PEPAS</name>
<dbReference type="STRING" id="573058.SAMN00017477_0869"/>
<dbReference type="RefSeq" id="WP_084230506.1">
    <property type="nucleotide sequence ID" value="NZ_FWWR01000009.1"/>
</dbReference>
<dbReference type="InterPro" id="IPR056908">
    <property type="entry name" value="Gp80-like"/>
</dbReference>
<reference evidence="2" key="1">
    <citation type="submission" date="2017-04" db="EMBL/GenBank/DDBJ databases">
        <authorList>
            <person name="Varghese N."/>
            <person name="Submissions S."/>
        </authorList>
    </citation>
    <scope>NUCLEOTIDE SEQUENCE [LARGE SCALE GENOMIC DNA]</scope>
    <source>
        <strain evidence="2">DSM 20463</strain>
    </source>
</reference>
<protein>
    <submittedName>
        <fullName evidence="1">Uncharacterized protein</fullName>
    </submittedName>
</protein>
<dbReference type="OrthoDB" id="6171543at2"/>
<accession>A0A1W1UYS9</accession>